<comment type="caution">
    <text evidence="2">The sequence shown here is derived from an EMBL/GenBank/DDBJ whole genome shotgun (WGS) entry which is preliminary data.</text>
</comment>
<dbReference type="EMBL" id="ACJN02000003">
    <property type="protein sequence ID" value="EFI33881.1"/>
    <property type="molecule type" value="Genomic_DNA"/>
</dbReference>
<dbReference type="InterPro" id="IPR010982">
    <property type="entry name" value="Lambda_DNA-bd_dom_sf"/>
</dbReference>
<evidence type="ECO:0000313" key="2">
    <source>
        <dbReference type="EMBL" id="EFI33881.1"/>
    </source>
</evidence>
<gene>
    <name evidence="2" type="ORF">Dthio_PD1220</name>
</gene>
<organism evidence="2 3">
    <name type="scientific">Desulfonatronospira thiodismutans ASO3-1</name>
    <dbReference type="NCBI Taxonomy" id="555779"/>
    <lineage>
        <taxon>Bacteria</taxon>
        <taxon>Pseudomonadati</taxon>
        <taxon>Thermodesulfobacteriota</taxon>
        <taxon>Desulfovibrionia</taxon>
        <taxon>Desulfovibrionales</taxon>
        <taxon>Desulfonatronovibrionaceae</taxon>
        <taxon>Desulfonatronospira</taxon>
    </lineage>
</organism>
<dbReference type="OrthoDB" id="5679339at2"/>
<reference evidence="2" key="1">
    <citation type="submission" date="2010-05" db="EMBL/GenBank/DDBJ databases">
        <title>The draft genome of Desulfonatronospira thiodismutans ASO3-1.</title>
        <authorList>
            <consortium name="US DOE Joint Genome Institute (JGI-PGF)"/>
            <person name="Lucas S."/>
            <person name="Copeland A."/>
            <person name="Lapidus A."/>
            <person name="Cheng J.-F."/>
            <person name="Bruce D."/>
            <person name="Goodwin L."/>
            <person name="Pitluck S."/>
            <person name="Chertkov O."/>
            <person name="Brettin T."/>
            <person name="Detter J.C."/>
            <person name="Han C."/>
            <person name="Land M.L."/>
            <person name="Hauser L."/>
            <person name="Kyrpides N."/>
            <person name="Mikhailova N."/>
            <person name="Muyzer G."/>
            <person name="Woyke T."/>
        </authorList>
    </citation>
    <scope>NUCLEOTIDE SEQUENCE [LARGE SCALE GENOMIC DNA]</scope>
    <source>
        <strain evidence="2">ASO3-1</strain>
    </source>
</reference>
<dbReference type="AlphaFoldDB" id="D6ST65"/>
<dbReference type="GO" id="GO:0003677">
    <property type="term" value="F:DNA binding"/>
    <property type="evidence" value="ECO:0007669"/>
    <property type="project" value="InterPro"/>
</dbReference>
<dbReference type="SMART" id="SM00530">
    <property type="entry name" value="HTH_XRE"/>
    <property type="match status" value="1"/>
</dbReference>
<dbReference type="Pfam" id="PF13443">
    <property type="entry name" value="HTH_26"/>
    <property type="match status" value="1"/>
</dbReference>
<dbReference type="eggNOG" id="COG3093">
    <property type="taxonomic scope" value="Bacteria"/>
</dbReference>
<dbReference type="Proteomes" id="UP000005496">
    <property type="component" value="Unassembled WGS sequence"/>
</dbReference>
<dbReference type="InterPro" id="IPR001387">
    <property type="entry name" value="Cro/C1-type_HTH"/>
</dbReference>
<dbReference type="CDD" id="cd00093">
    <property type="entry name" value="HTH_XRE"/>
    <property type="match status" value="1"/>
</dbReference>
<dbReference type="PROSITE" id="PS50943">
    <property type="entry name" value="HTH_CROC1"/>
    <property type="match status" value="1"/>
</dbReference>
<accession>D6ST65</accession>
<feature type="domain" description="HTH cro/C1-type" evidence="1">
    <location>
        <begin position="37"/>
        <end position="96"/>
    </location>
</feature>
<dbReference type="RefSeq" id="WP_008871230.1">
    <property type="nucleotide sequence ID" value="NZ_ACJN02000003.1"/>
</dbReference>
<evidence type="ECO:0000259" key="1">
    <source>
        <dbReference type="PROSITE" id="PS50943"/>
    </source>
</evidence>
<evidence type="ECO:0000313" key="3">
    <source>
        <dbReference type="Proteomes" id="UP000005496"/>
    </source>
</evidence>
<keyword evidence="3" id="KW-1185">Reference proteome</keyword>
<dbReference type="Gene3D" id="1.10.260.40">
    <property type="entry name" value="lambda repressor-like DNA-binding domains"/>
    <property type="match status" value="1"/>
</dbReference>
<proteinExistence type="predicted"/>
<sequence length="103" mass="11712">MTASKHMGQPFDQFLQEEGIYEEVQLMALKKTISHQIRVLMDKENIKKAELARKMGTSRSSLERLLSDESSNITLHTINKAALVLGKRLDISLVDLHPEEAQH</sequence>
<dbReference type="SUPFAM" id="SSF47413">
    <property type="entry name" value="lambda repressor-like DNA-binding domains"/>
    <property type="match status" value="1"/>
</dbReference>
<protein>
    <submittedName>
        <fullName evidence="2">Transcriptional regulator, XRE family</fullName>
    </submittedName>
</protein>
<name>D6ST65_9BACT</name>